<protein>
    <recommendedName>
        <fullName evidence="2">tRNA-intron lyase</fullName>
        <ecNumber evidence="2">4.6.1.16</ecNumber>
    </recommendedName>
</protein>
<dbReference type="VEuPathDB" id="MicrosporidiaDB:AAJ76_1000063648"/>
<proteinExistence type="inferred from homology"/>
<dbReference type="GO" id="GO:0000379">
    <property type="term" value="P:tRNA-type intron splice site recognition and cleavage"/>
    <property type="evidence" value="ECO:0007669"/>
    <property type="project" value="TreeGrafter"/>
</dbReference>
<reference evidence="5" key="2">
    <citation type="submission" date="2015-05" db="EMBL/GenBank/DDBJ databases">
        <authorList>
            <person name="Adrian P."/>
            <person name="Selman M."/>
            <person name="Aris-Brosou S."/>
            <person name="Farinelli L."/>
            <person name="Corradi N."/>
        </authorList>
    </citation>
    <scope>NUCLEOTIDE SEQUENCE</scope>
    <source>
        <strain evidence="5">PA08 1199</strain>
    </source>
</reference>
<dbReference type="InterPro" id="IPR011856">
    <property type="entry name" value="tRNA_endonuc-like_dom_sf"/>
</dbReference>
<dbReference type="GeneID" id="36318431"/>
<dbReference type="InterPro" id="IPR006677">
    <property type="entry name" value="tRNA_intron_Endonuc_cat-like"/>
</dbReference>
<dbReference type="OrthoDB" id="48041at2759"/>
<dbReference type="VEuPathDB" id="MicrosporidiaDB:G9O61_00g003080"/>
<name>A0A0F9WEW7_9MICR</name>
<dbReference type="InterPro" id="IPR036167">
    <property type="entry name" value="tRNA_intron_Endo_cat-like_sf"/>
</dbReference>
<dbReference type="GO" id="GO:0003676">
    <property type="term" value="F:nucleic acid binding"/>
    <property type="evidence" value="ECO:0007669"/>
    <property type="project" value="InterPro"/>
</dbReference>
<evidence type="ECO:0000313" key="5">
    <source>
        <dbReference type="EMBL" id="KKO75891.1"/>
    </source>
</evidence>
<dbReference type="InterPro" id="IPR006676">
    <property type="entry name" value="tRNA_splic"/>
</dbReference>
<dbReference type="GO" id="GO:0005737">
    <property type="term" value="C:cytoplasm"/>
    <property type="evidence" value="ECO:0007669"/>
    <property type="project" value="TreeGrafter"/>
</dbReference>
<dbReference type="Proteomes" id="UP000034350">
    <property type="component" value="Unassembled WGS sequence"/>
</dbReference>
<evidence type="ECO:0000259" key="4">
    <source>
        <dbReference type="Pfam" id="PF01974"/>
    </source>
</evidence>
<comment type="catalytic activity">
    <reaction evidence="3">
        <text>pretRNA = a 3'-half-tRNA molecule with a 5'-OH end + a 5'-half-tRNA molecule with a 2',3'-cyclic phosphate end + an intron with a 2',3'-cyclic phosphate and a 5'-hydroxyl terminus.</text>
        <dbReference type="EC" id="4.6.1.16"/>
    </reaction>
</comment>
<evidence type="ECO:0000256" key="1">
    <source>
        <dbReference type="ARBA" id="ARBA00008078"/>
    </source>
</evidence>
<dbReference type="Gene3D" id="3.40.1350.10">
    <property type="match status" value="1"/>
</dbReference>
<dbReference type="AlphaFoldDB" id="A0A0F9WEW7"/>
<organism evidence="5 6">
    <name type="scientific">Vairimorpha ceranae</name>
    <dbReference type="NCBI Taxonomy" id="40302"/>
    <lineage>
        <taxon>Eukaryota</taxon>
        <taxon>Fungi</taxon>
        <taxon>Fungi incertae sedis</taxon>
        <taxon>Microsporidia</taxon>
        <taxon>Nosematidae</taxon>
        <taxon>Vairimorpha</taxon>
    </lineage>
</organism>
<sequence length="96" mass="11225">MSFPSLEFKKSVLIEHFKFLGFYVNDGIKYGIDFLLYTDDPSNVHSKYGVLIENNHSFFDLMSVQRVCNSVKKELIVVVFKNSTQFELFSVERFIV</sequence>
<dbReference type="RefSeq" id="XP_024331633.1">
    <property type="nucleotide sequence ID" value="XM_024473537.1"/>
</dbReference>
<gene>
    <name evidence="5" type="ORF">AAJ76_1000063648</name>
</gene>
<accession>A0A0F9WEW7</accession>
<keyword evidence="5" id="KW-0255">Endonuclease</keyword>
<dbReference type="Pfam" id="PF01974">
    <property type="entry name" value="tRNA_int_endo"/>
    <property type="match status" value="1"/>
</dbReference>
<evidence type="ECO:0000256" key="2">
    <source>
        <dbReference type="ARBA" id="ARBA00012573"/>
    </source>
</evidence>
<dbReference type="EMBL" id="JPQZ01000010">
    <property type="protein sequence ID" value="KKO75891.1"/>
    <property type="molecule type" value="Genomic_DNA"/>
</dbReference>
<dbReference type="GO" id="GO:0000213">
    <property type="term" value="F:tRNA-intron lyase activity"/>
    <property type="evidence" value="ECO:0007669"/>
    <property type="project" value="UniProtKB-EC"/>
</dbReference>
<comment type="caution">
    <text evidence="5">The sequence shown here is derived from an EMBL/GenBank/DDBJ whole genome shotgun (WGS) entry which is preliminary data.</text>
</comment>
<dbReference type="PANTHER" id="PTHR21227:SF0">
    <property type="entry name" value="TRNA-SPLICING ENDONUCLEASE SUBUNIT SEN2"/>
    <property type="match status" value="1"/>
</dbReference>
<dbReference type="SUPFAM" id="SSF53032">
    <property type="entry name" value="tRNA-intron endonuclease catalytic domain-like"/>
    <property type="match status" value="1"/>
</dbReference>
<dbReference type="CDD" id="cd22363">
    <property type="entry name" value="tRNA-intron_lyase_C"/>
    <property type="match status" value="1"/>
</dbReference>
<keyword evidence="5" id="KW-0378">Hydrolase</keyword>
<feature type="domain" description="tRNA intron endonuclease catalytic" evidence="4">
    <location>
        <begin position="12"/>
        <end position="82"/>
    </location>
</feature>
<dbReference type="PANTHER" id="PTHR21227">
    <property type="entry name" value="TRNA-SPLICING ENDONUCLEASE SUBUNIT SEN2"/>
    <property type="match status" value="1"/>
</dbReference>
<evidence type="ECO:0000256" key="3">
    <source>
        <dbReference type="ARBA" id="ARBA00034031"/>
    </source>
</evidence>
<keyword evidence="5" id="KW-0540">Nuclease</keyword>
<evidence type="ECO:0000313" key="6">
    <source>
        <dbReference type="Proteomes" id="UP000034350"/>
    </source>
</evidence>
<dbReference type="EC" id="4.6.1.16" evidence="2"/>
<comment type="similarity">
    <text evidence="1">Belongs to the tRNA-intron endonuclease family.</text>
</comment>
<keyword evidence="6" id="KW-1185">Reference proteome</keyword>
<reference evidence="5" key="1">
    <citation type="journal article" date="2015" name="Environ. Microbiol.">
        <title>Genome analyses suggest the presence of polyploidy and recent human-driven expansions in eight global populations of the honeybee pathogen Nosema ceranae.</title>
        <authorList>
            <person name="Pelin A."/>
            <person name="Selman M."/>
            <person name="Aris-Brosou S."/>
            <person name="Farinelli L."/>
            <person name="Corradi N."/>
        </authorList>
    </citation>
    <scope>NUCLEOTIDE SEQUENCE [LARGE SCALE GENOMIC DNA]</scope>
    <source>
        <strain evidence="5">PA08 1199</strain>
    </source>
</reference>
<dbReference type="GO" id="GO:0000214">
    <property type="term" value="C:tRNA-intron endonuclease complex"/>
    <property type="evidence" value="ECO:0007669"/>
    <property type="project" value="TreeGrafter"/>
</dbReference>